<sequence>RLMSLRVEACSSSGDALRMEWVAGLASRHTRLFHCSVGSSSVAVRVEGKMLCDRAGFSTWLPV</sequence>
<dbReference type="Proteomes" id="UP000221165">
    <property type="component" value="Unassembled WGS sequence"/>
</dbReference>
<dbReference type="AlphaFoldDB" id="A0A2C6KL74"/>
<evidence type="ECO:0000313" key="1">
    <source>
        <dbReference type="EMBL" id="PHJ17378.1"/>
    </source>
</evidence>
<keyword evidence="2" id="KW-1185">Reference proteome</keyword>
<dbReference type="VEuPathDB" id="ToxoDB:CSUI_008800"/>
<dbReference type="RefSeq" id="XP_067919100.1">
    <property type="nucleotide sequence ID" value="XM_068068925.1"/>
</dbReference>
<proteinExistence type="predicted"/>
<comment type="caution">
    <text evidence="1">The sequence shown here is derived from an EMBL/GenBank/DDBJ whole genome shotgun (WGS) entry which is preliminary data.</text>
</comment>
<feature type="non-terminal residue" evidence="1">
    <location>
        <position position="1"/>
    </location>
</feature>
<gene>
    <name evidence="1" type="ORF">CSUI_008800</name>
</gene>
<evidence type="ECO:0000313" key="2">
    <source>
        <dbReference type="Proteomes" id="UP000221165"/>
    </source>
</evidence>
<name>A0A2C6KL74_9APIC</name>
<accession>A0A2C6KL74</accession>
<dbReference type="GeneID" id="94432136"/>
<feature type="non-terminal residue" evidence="1">
    <location>
        <position position="63"/>
    </location>
</feature>
<protein>
    <submittedName>
        <fullName evidence="1">Uncharacterized protein</fullName>
    </submittedName>
</protein>
<organism evidence="1 2">
    <name type="scientific">Cystoisospora suis</name>
    <dbReference type="NCBI Taxonomy" id="483139"/>
    <lineage>
        <taxon>Eukaryota</taxon>
        <taxon>Sar</taxon>
        <taxon>Alveolata</taxon>
        <taxon>Apicomplexa</taxon>
        <taxon>Conoidasida</taxon>
        <taxon>Coccidia</taxon>
        <taxon>Eucoccidiorida</taxon>
        <taxon>Eimeriorina</taxon>
        <taxon>Sarcocystidae</taxon>
        <taxon>Cystoisospora</taxon>
    </lineage>
</organism>
<dbReference type="EMBL" id="MIGC01005033">
    <property type="protein sequence ID" value="PHJ17378.1"/>
    <property type="molecule type" value="Genomic_DNA"/>
</dbReference>
<reference evidence="1 2" key="1">
    <citation type="journal article" date="2017" name="Int. J. Parasitol.">
        <title>The genome of the protozoan parasite Cystoisospora suis and a reverse vaccinology approach to identify vaccine candidates.</title>
        <authorList>
            <person name="Palmieri N."/>
            <person name="Shrestha A."/>
            <person name="Ruttkowski B."/>
            <person name="Beck T."/>
            <person name="Vogl C."/>
            <person name="Tomley F."/>
            <person name="Blake D.P."/>
            <person name="Joachim A."/>
        </authorList>
    </citation>
    <scope>NUCLEOTIDE SEQUENCE [LARGE SCALE GENOMIC DNA]</scope>
    <source>
        <strain evidence="1 2">Wien I</strain>
    </source>
</reference>